<dbReference type="Proteomes" id="UP000094844">
    <property type="component" value="Unassembled WGS sequence"/>
</dbReference>
<feature type="transmembrane region" description="Helical" evidence="7">
    <location>
        <begin position="286"/>
        <end position="304"/>
    </location>
</feature>
<evidence type="ECO:0000259" key="8">
    <source>
        <dbReference type="PROSITE" id="PS50850"/>
    </source>
</evidence>
<dbReference type="PROSITE" id="PS50850">
    <property type="entry name" value="MFS"/>
    <property type="match status" value="1"/>
</dbReference>
<evidence type="ECO:0000256" key="7">
    <source>
        <dbReference type="SAM" id="Phobius"/>
    </source>
</evidence>
<evidence type="ECO:0000256" key="6">
    <source>
        <dbReference type="ARBA" id="ARBA00023136"/>
    </source>
</evidence>
<name>A0A1C6YVU7_HAFAL</name>
<proteinExistence type="predicted"/>
<dbReference type="PANTHER" id="PTHR23517:SF3">
    <property type="entry name" value="INTEGRAL MEMBRANE TRANSPORT PROTEIN"/>
    <property type="match status" value="1"/>
</dbReference>
<dbReference type="GO" id="GO:0022857">
    <property type="term" value="F:transmembrane transporter activity"/>
    <property type="evidence" value="ECO:0007669"/>
    <property type="project" value="InterPro"/>
</dbReference>
<dbReference type="InterPro" id="IPR011701">
    <property type="entry name" value="MFS"/>
</dbReference>
<dbReference type="AlphaFoldDB" id="A0A1C6YVU7"/>
<evidence type="ECO:0000256" key="5">
    <source>
        <dbReference type="ARBA" id="ARBA00022989"/>
    </source>
</evidence>
<keyword evidence="5 7" id="KW-1133">Transmembrane helix</keyword>
<feature type="transmembrane region" description="Helical" evidence="7">
    <location>
        <begin position="101"/>
        <end position="125"/>
    </location>
</feature>
<dbReference type="SUPFAM" id="SSF103473">
    <property type="entry name" value="MFS general substrate transporter"/>
    <property type="match status" value="1"/>
</dbReference>
<feature type="transmembrane region" description="Helical" evidence="7">
    <location>
        <begin position="310"/>
        <end position="334"/>
    </location>
</feature>
<evidence type="ECO:0000313" key="9">
    <source>
        <dbReference type="EMBL" id="SCM50895.1"/>
    </source>
</evidence>
<keyword evidence="2" id="KW-0813">Transport</keyword>
<dbReference type="Pfam" id="PF07690">
    <property type="entry name" value="MFS_1"/>
    <property type="match status" value="1"/>
</dbReference>
<comment type="subcellular location">
    <subcellularLocation>
        <location evidence="1">Cell membrane</location>
        <topology evidence="1">Multi-pass membrane protein</topology>
    </subcellularLocation>
</comment>
<accession>A0A1C6YVU7</accession>
<feature type="transmembrane region" description="Helical" evidence="7">
    <location>
        <begin position="78"/>
        <end position="95"/>
    </location>
</feature>
<keyword evidence="3" id="KW-1003">Cell membrane</keyword>
<keyword evidence="6 7" id="KW-0472">Membrane</keyword>
<feature type="transmembrane region" description="Helical" evidence="7">
    <location>
        <begin position="379"/>
        <end position="402"/>
    </location>
</feature>
<dbReference type="Gene3D" id="1.20.1250.20">
    <property type="entry name" value="MFS general substrate transporter like domains"/>
    <property type="match status" value="2"/>
</dbReference>
<dbReference type="GO" id="GO:0005886">
    <property type="term" value="C:plasma membrane"/>
    <property type="evidence" value="ECO:0007669"/>
    <property type="project" value="UniProtKB-SubCell"/>
</dbReference>
<feature type="domain" description="Major facilitator superfamily (MFS) profile" evidence="8">
    <location>
        <begin position="11"/>
        <end position="406"/>
    </location>
</feature>
<feature type="transmembrane region" description="Helical" evidence="7">
    <location>
        <begin position="346"/>
        <end position="367"/>
    </location>
</feature>
<feature type="transmembrane region" description="Helical" evidence="7">
    <location>
        <begin position="246"/>
        <end position="265"/>
    </location>
</feature>
<dbReference type="EMBL" id="FMIQ01000006">
    <property type="protein sequence ID" value="SCM50895.1"/>
    <property type="molecule type" value="Genomic_DNA"/>
</dbReference>
<dbReference type="InterPro" id="IPR050171">
    <property type="entry name" value="MFS_Transporters"/>
</dbReference>
<feature type="transmembrane region" description="Helical" evidence="7">
    <location>
        <begin position="213"/>
        <end position="234"/>
    </location>
</feature>
<evidence type="ECO:0000256" key="4">
    <source>
        <dbReference type="ARBA" id="ARBA00022692"/>
    </source>
</evidence>
<feature type="transmembrane region" description="Helical" evidence="7">
    <location>
        <begin position="47"/>
        <end position="66"/>
    </location>
</feature>
<gene>
    <name evidence="9" type="ORF">BN1044_00344</name>
</gene>
<evidence type="ECO:0000256" key="2">
    <source>
        <dbReference type="ARBA" id="ARBA00022448"/>
    </source>
</evidence>
<sequence>MKIKNNSKKLIIIFLLAFGTTAMYSLPYMKSSFYEPMQLALSLSHTQIGNALSLYGFIGMFSYFLGGWFADRFSGRNLITFSLVSSGGLGFYYSTYPSYSIILLISGLWGITTILTFFAASIKIVRMQGTESEQGRIFGFYEGLSGVAGTLISFIGLYFFGKFAEISYGFKCVIWLYSSASVLCGIFLFFLIEKENSTQDANEKNRLRSIFNVVSMPKAWLIGAIIFSTYMIFSSLTYLSPYLSDVYAMPLALVSIVSIIRTYVIKMGASPAAGIVTDKVGSSIKVLFFGFILMLFSCAAFMLIPKHESFMWIAVVNMLILSILLFAFRGIYFASVSESKIPLEKTGAVVGFASFIGFSPDAFYYTLAGNWLDKHGSDGYTYIFLLSIACTILGIISTYLLYRMNQTQKNDVPMKLQQA</sequence>
<dbReference type="RefSeq" id="WP_081329515.1">
    <property type="nucleotide sequence ID" value="NZ_FMIQ01000006.1"/>
</dbReference>
<feature type="transmembrane region" description="Helical" evidence="7">
    <location>
        <begin position="173"/>
        <end position="192"/>
    </location>
</feature>
<organism evidence="9 10">
    <name type="scientific">Hafnia alvei</name>
    <dbReference type="NCBI Taxonomy" id="569"/>
    <lineage>
        <taxon>Bacteria</taxon>
        <taxon>Pseudomonadati</taxon>
        <taxon>Pseudomonadota</taxon>
        <taxon>Gammaproteobacteria</taxon>
        <taxon>Enterobacterales</taxon>
        <taxon>Hafniaceae</taxon>
        <taxon>Hafnia</taxon>
    </lineage>
</organism>
<dbReference type="PANTHER" id="PTHR23517">
    <property type="entry name" value="RESISTANCE PROTEIN MDTM, PUTATIVE-RELATED-RELATED"/>
    <property type="match status" value="1"/>
</dbReference>
<keyword evidence="4 7" id="KW-0812">Transmembrane</keyword>
<reference evidence="9 10" key="1">
    <citation type="submission" date="2016-09" db="EMBL/GenBank/DDBJ databases">
        <authorList>
            <person name="Capua I."/>
            <person name="De Benedictis P."/>
            <person name="Joannis T."/>
            <person name="Lombin L.H."/>
            <person name="Cattoli G."/>
        </authorList>
    </citation>
    <scope>NUCLEOTIDE SEQUENCE [LARGE SCALE GENOMIC DNA]</scope>
    <source>
        <strain evidence="9 10">GB001</strain>
    </source>
</reference>
<dbReference type="InterPro" id="IPR020846">
    <property type="entry name" value="MFS_dom"/>
</dbReference>
<evidence type="ECO:0000313" key="10">
    <source>
        <dbReference type="Proteomes" id="UP000094844"/>
    </source>
</evidence>
<dbReference type="CDD" id="cd06174">
    <property type="entry name" value="MFS"/>
    <property type="match status" value="1"/>
</dbReference>
<evidence type="ECO:0000256" key="1">
    <source>
        <dbReference type="ARBA" id="ARBA00004651"/>
    </source>
</evidence>
<dbReference type="InterPro" id="IPR036259">
    <property type="entry name" value="MFS_trans_sf"/>
</dbReference>
<dbReference type="OrthoDB" id="9773404at2"/>
<feature type="transmembrane region" description="Helical" evidence="7">
    <location>
        <begin position="137"/>
        <end position="161"/>
    </location>
</feature>
<evidence type="ECO:0000256" key="3">
    <source>
        <dbReference type="ARBA" id="ARBA00022475"/>
    </source>
</evidence>
<protein>
    <submittedName>
        <fullName evidence="9">Nitrate/nitrite transporter NarK</fullName>
    </submittedName>
</protein>